<protein>
    <submittedName>
        <fullName evidence="2">Uncharacterized protein</fullName>
    </submittedName>
</protein>
<dbReference type="Proteomes" id="UP001305414">
    <property type="component" value="Unassembled WGS sequence"/>
</dbReference>
<dbReference type="EMBL" id="JAWHQM010000008">
    <property type="protein sequence ID" value="KAK5628425.1"/>
    <property type="molecule type" value="Genomic_DNA"/>
</dbReference>
<reference evidence="2 3" key="1">
    <citation type="submission" date="2023-10" db="EMBL/GenBank/DDBJ databases">
        <title>Draft genome sequence of Xylaria bambusicola isolate GMP-LS, the root and basal stem rot pathogen of sugarcane in Indonesia.</title>
        <authorList>
            <person name="Selvaraj P."/>
            <person name="Muralishankar V."/>
            <person name="Muruganantham S."/>
            <person name="Sp S."/>
            <person name="Haryani S."/>
            <person name="Lau K.J.X."/>
            <person name="Naqvi N.I."/>
        </authorList>
    </citation>
    <scope>NUCLEOTIDE SEQUENCE [LARGE SCALE GENOMIC DNA]</scope>
    <source>
        <strain evidence="2">GMP-LS</strain>
    </source>
</reference>
<comment type="caution">
    <text evidence="2">The sequence shown here is derived from an EMBL/GenBank/DDBJ whole genome shotgun (WGS) entry which is preliminary data.</text>
</comment>
<feature type="region of interest" description="Disordered" evidence="1">
    <location>
        <begin position="1"/>
        <end position="41"/>
    </location>
</feature>
<evidence type="ECO:0000256" key="1">
    <source>
        <dbReference type="SAM" id="MobiDB-lite"/>
    </source>
</evidence>
<keyword evidence="3" id="KW-1185">Reference proteome</keyword>
<proteinExistence type="predicted"/>
<evidence type="ECO:0000313" key="3">
    <source>
        <dbReference type="Proteomes" id="UP001305414"/>
    </source>
</evidence>
<accession>A0AAN7U9Q7</accession>
<name>A0AAN7U9Q7_9PEZI</name>
<organism evidence="2 3">
    <name type="scientific">Xylaria bambusicola</name>
    <dbReference type="NCBI Taxonomy" id="326684"/>
    <lineage>
        <taxon>Eukaryota</taxon>
        <taxon>Fungi</taxon>
        <taxon>Dikarya</taxon>
        <taxon>Ascomycota</taxon>
        <taxon>Pezizomycotina</taxon>
        <taxon>Sordariomycetes</taxon>
        <taxon>Xylariomycetidae</taxon>
        <taxon>Xylariales</taxon>
        <taxon>Xylariaceae</taxon>
        <taxon>Xylaria</taxon>
    </lineage>
</organism>
<feature type="compositionally biased region" description="Basic and acidic residues" evidence="1">
    <location>
        <begin position="1"/>
        <end position="17"/>
    </location>
</feature>
<dbReference type="AlphaFoldDB" id="A0AAN7U9Q7"/>
<sequence>MRRTTTFEKQKTARLNHELSGAGSSTKRSRGSTRDCNGEAMFTSAGTIQREEKGDKAYNTKRKRRWWKRLLSRFVSFIPIV</sequence>
<gene>
    <name evidence="2" type="ORF">RRF57_004140</name>
</gene>
<evidence type="ECO:0000313" key="2">
    <source>
        <dbReference type="EMBL" id="KAK5628425.1"/>
    </source>
</evidence>